<dbReference type="EMBL" id="JACHID010000002">
    <property type="protein sequence ID" value="MBB5021224.1"/>
    <property type="molecule type" value="Genomic_DNA"/>
</dbReference>
<dbReference type="NCBIfam" id="NF001750">
    <property type="entry name" value="PRK00476.1"/>
    <property type="match status" value="1"/>
</dbReference>
<gene>
    <name evidence="7" type="primary">aspS</name>
    <name evidence="9" type="ORF">HNR37_000530</name>
</gene>
<keyword evidence="2 7" id="KW-0436">Ligase</keyword>
<dbReference type="GO" id="GO:0005737">
    <property type="term" value="C:cytoplasm"/>
    <property type="evidence" value="ECO:0007669"/>
    <property type="project" value="UniProtKB-SubCell"/>
</dbReference>
<dbReference type="SUPFAM" id="SSF55261">
    <property type="entry name" value="GAD domain-like"/>
    <property type="match status" value="1"/>
</dbReference>
<evidence type="ECO:0000259" key="8">
    <source>
        <dbReference type="PROSITE" id="PS50862"/>
    </source>
</evidence>
<feature type="site" description="Important for tRNA non-discrimination" evidence="7">
    <location>
        <position position="37"/>
    </location>
</feature>
<evidence type="ECO:0000256" key="7">
    <source>
        <dbReference type="HAMAP-Rule" id="MF_00044"/>
    </source>
</evidence>
<dbReference type="SUPFAM" id="SSF55681">
    <property type="entry name" value="Class II aaRS and biotin synthetases"/>
    <property type="match status" value="1"/>
</dbReference>
<dbReference type="Gene3D" id="2.40.50.140">
    <property type="entry name" value="Nucleic acid-binding proteins"/>
    <property type="match status" value="1"/>
</dbReference>
<keyword evidence="10" id="KW-1185">Reference proteome</keyword>
<dbReference type="GO" id="GO:0003676">
    <property type="term" value="F:nucleic acid binding"/>
    <property type="evidence" value="ECO:0007669"/>
    <property type="project" value="InterPro"/>
</dbReference>
<dbReference type="HAMAP" id="MF_00044">
    <property type="entry name" value="Asp_tRNA_synth_type1"/>
    <property type="match status" value="1"/>
</dbReference>
<feature type="binding site" evidence="7">
    <location>
        <position position="487"/>
    </location>
    <ligand>
        <name>ATP</name>
        <dbReference type="ChEBI" id="CHEBI:30616"/>
    </ligand>
</feature>
<comment type="similarity">
    <text evidence="1 7">Belongs to the class-II aminoacyl-tRNA synthetase family. Type 1 subfamily.</text>
</comment>
<evidence type="ECO:0000313" key="10">
    <source>
        <dbReference type="Proteomes" id="UP000528322"/>
    </source>
</evidence>
<comment type="catalytic activity">
    <reaction evidence="7">
        <text>tRNA(Asx) + L-aspartate + ATP = L-aspartyl-tRNA(Asx) + AMP + diphosphate</text>
        <dbReference type="Rhea" id="RHEA:18349"/>
        <dbReference type="Rhea" id="RHEA-COMP:9710"/>
        <dbReference type="Rhea" id="RHEA-COMP:9711"/>
        <dbReference type="ChEBI" id="CHEBI:29991"/>
        <dbReference type="ChEBI" id="CHEBI:30616"/>
        <dbReference type="ChEBI" id="CHEBI:33019"/>
        <dbReference type="ChEBI" id="CHEBI:78442"/>
        <dbReference type="ChEBI" id="CHEBI:78516"/>
        <dbReference type="ChEBI" id="CHEBI:456215"/>
        <dbReference type="EC" id="6.1.1.23"/>
    </reaction>
</comment>
<evidence type="ECO:0000256" key="3">
    <source>
        <dbReference type="ARBA" id="ARBA00022741"/>
    </source>
</evidence>
<dbReference type="InterPro" id="IPR047089">
    <property type="entry name" value="Asp-tRNA-ligase_1_N"/>
</dbReference>
<dbReference type="InterPro" id="IPR006195">
    <property type="entry name" value="aa-tRNA-synth_II"/>
</dbReference>
<dbReference type="CDD" id="cd04317">
    <property type="entry name" value="EcAspRS_like_N"/>
    <property type="match status" value="1"/>
</dbReference>
<dbReference type="Gene3D" id="3.30.930.10">
    <property type="entry name" value="Bira Bifunctional Protein, Domain 2"/>
    <property type="match status" value="1"/>
</dbReference>
<evidence type="ECO:0000313" key="9">
    <source>
        <dbReference type="EMBL" id="MBB5021224.1"/>
    </source>
</evidence>
<sequence>MDTIQGLQRSHSCGQLTTANIGETVTVMGWAHRRRDHGGLIFVDLRDRDGLTQLVIDPQVCAESHRKAEDVRTEYVLAAVGRVRNRPEGTVNDKLHTGAIEVIVDELRILSAAKTPPFMIDEYSEVSENLRLKYRYLDLRRPEIQKHIINRHRLTRSMREYMYENGFLDIETPVLTKSTPEGARDYLVPARVNPGRFFALPQSPQLFKQLLMISGYDRYFQIVKCFRDEDLRADRQPEFTQLDIEMSFVDREDIYRLIEGLMEQLWQDMHGTAISTPFPRMSYHEAMNRFGTDRPDTRFGLELQDLSDLDFSGFKVFQSAIDNGGQVKAINGTGCEFLSRKDIDDITKDLSVYGAKGLAYIKVRENEYQSPITKFIGEKTLADIVKRMGAKPGDCIFFMADTATVVAASLGQLRLMLAKRLDIIPEGTFNFLWVTDFPLLEWDEEAKRFVAIHHPFTAPLDEDIPLLDSDPGQARAKAYDLVLNGSEIGGGSIRIHSTELQQRMFGLLGIGEEEARLKFGFLLDALEFGAPPHGGIAFGVDRVAMLLSGTDSIRDVIAFPKTQKATCLLTDAPSKVESKQLDELFIKSTFVE</sequence>
<keyword evidence="6 7" id="KW-0030">Aminoacyl-tRNA synthetase</keyword>
<dbReference type="InterPro" id="IPR029351">
    <property type="entry name" value="GAD_dom"/>
</dbReference>
<dbReference type="Pfam" id="PF01336">
    <property type="entry name" value="tRNA_anti-codon"/>
    <property type="match status" value="1"/>
</dbReference>
<proteinExistence type="inferred from homology"/>
<keyword evidence="4 7" id="KW-0067">ATP-binding</keyword>
<feature type="binding site" evidence="7">
    <location>
        <position position="494"/>
    </location>
    <ligand>
        <name>L-aspartate</name>
        <dbReference type="ChEBI" id="CHEBI:29991"/>
    </ligand>
</feature>
<dbReference type="Gene3D" id="3.30.1360.30">
    <property type="entry name" value="GAD-like domain"/>
    <property type="match status" value="1"/>
</dbReference>
<dbReference type="Proteomes" id="UP000528322">
    <property type="component" value="Unassembled WGS sequence"/>
</dbReference>
<dbReference type="InterPro" id="IPR002312">
    <property type="entry name" value="Asp/Asn-tRNA-synth_IIb"/>
</dbReference>
<feature type="binding site" evidence="7">
    <location>
        <position position="181"/>
    </location>
    <ligand>
        <name>L-aspartate</name>
        <dbReference type="ChEBI" id="CHEBI:29991"/>
    </ligand>
</feature>
<dbReference type="PANTHER" id="PTHR22594">
    <property type="entry name" value="ASPARTYL/LYSYL-TRNA SYNTHETASE"/>
    <property type="match status" value="1"/>
</dbReference>
<reference evidence="9 10" key="1">
    <citation type="submission" date="2020-08" db="EMBL/GenBank/DDBJ databases">
        <title>Genomic Encyclopedia of Type Strains, Phase IV (KMG-IV): sequencing the most valuable type-strain genomes for metagenomic binning, comparative biology and taxonomic classification.</title>
        <authorList>
            <person name="Goeker M."/>
        </authorList>
    </citation>
    <scope>NUCLEOTIDE SEQUENCE [LARGE SCALE GENOMIC DNA]</scope>
    <source>
        <strain evidence="9 10">DSM 22071</strain>
    </source>
</reference>
<dbReference type="Pfam" id="PF02938">
    <property type="entry name" value="GAD"/>
    <property type="match status" value="1"/>
</dbReference>
<feature type="binding site" evidence="7">
    <location>
        <begin position="227"/>
        <end position="229"/>
    </location>
    <ligand>
        <name>ATP</name>
        <dbReference type="ChEBI" id="CHEBI:30616"/>
    </ligand>
</feature>
<dbReference type="InterPro" id="IPR012340">
    <property type="entry name" value="NA-bd_OB-fold"/>
</dbReference>
<dbReference type="GO" id="GO:0006422">
    <property type="term" value="P:aspartyl-tRNA aminoacylation"/>
    <property type="evidence" value="ECO:0007669"/>
    <property type="project" value="UniProtKB-UniRule"/>
</dbReference>
<dbReference type="InterPro" id="IPR047090">
    <property type="entry name" value="AspRS_core"/>
</dbReference>
<dbReference type="PRINTS" id="PR01042">
    <property type="entry name" value="TRNASYNTHASP"/>
</dbReference>
<feature type="binding site" evidence="7">
    <location>
        <begin position="539"/>
        <end position="542"/>
    </location>
    <ligand>
        <name>ATP</name>
        <dbReference type="ChEBI" id="CHEBI:30616"/>
    </ligand>
</feature>
<keyword evidence="3 7" id="KW-0547">Nucleotide-binding</keyword>
<keyword evidence="5 7" id="KW-0648">Protein biosynthesis</keyword>
<organism evidence="9 10">
    <name type="scientific">Desulfurispira natronophila</name>
    <dbReference type="NCBI Taxonomy" id="682562"/>
    <lineage>
        <taxon>Bacteria</taxon>
        <taxon>Pseudomonadati</taxon>
        <taxon>Chrysiogenota</taxon>
        <taxon>Chrysiogenia</taxon>
        <taxon>Chrysiogenales</taxon>
        <taxon>Chrysiogenaceae</taxon>
        <taxon>Desulfurispira</taxon>
    </lineage>
</organism>
<feature type="binding site" evidence="7">
    <location>
        <position position="236"/>
    </location>
    <ligand>
        <name>ATP</name>
        <dbReference type="ChEBI" id="CHEBI:30616"/>
    </ligand>
</feature>
<dbReference type="GO" id="GO:0005524">
    <property type="term" value="F:ATP binding"/>
    <property type="evidence" value="ECO:0007669"/>
    <property type="project" value="UniProtKB-UniRule"/>
</dbReference>
<evidence type="ECO:0000256" key="2">
    <source>
        <dbReference type="ARBA" id="ARBA00022598"/>
    </source>
</evidence>
<dbReference type="PANTHER" id="PTHR22594:SF5">
    <property type="entry name" value="ASPARTATE--TRNA LIGASE, MITOCHONDRIAL"/>
    <property type="match status" value="1"/>
</dbReference>
<name>A0A7W8DGC7_9BACT</name>
<dbReference type="GO" id="GO:0004815">
    <property type="term" value="F:aspartate-tRNA ligase activity"/>
    <property type="evidence" value="ECO:0007669"/>
    <property type="project" value="UniProtKB-UniRule"/>
</dbReference>
<dbReference type="InterPro" id="IPR004115">
    <property type="entry name" value="GAD-like_sf"/>
</dbReference>
<feature type="binding site" evidence="7">
    <location>
        <position position="453"/>
    </location>
    <ligand>
        <name>L-aspartate</name>
        <dbReference type="ChEBI" id="CHEBI:29991"/>
    </ligand>
</feature>
<comment type="subcellular location">
    <subcellularLocation>
        <location evidence="7">Cytoplasm</location>
    </subcellularLocation>
</comment>
<dbReference type="PROSITE" id="PS50862">
    <property type="entry name" value="AA_TRNA_LIGASE_II"/>
    <property type="match status" value="1"/>
</dbReference>
<evidence type="ECO:0000256" key="5">
    <source>
        <dbReference type="ARBA" id="ARBA00022917"/>
    </source>
</evidence>
<dbReference type="CDD" id="cd00777">
    <property type="entry name" value="AspRS_core"/>
    <property type="match status" value="1"/>
</dbReference>
<dbReference type="EC" id="6.1.1.23" evidence="7"/>
<comment type="function">
    <text evidence="7">Aspartyl-tRNA synthetase with relaxed tRNA specificity since it is able to aspartylate not only its cognate tRNA(Asp) but also tRNA(Asn). Reaction proceeds in two steps: L-aspartate is first activated by ATP to form Asp-AMP and then transferred to the acceptor end of tRNA(Asp/Asn).</text>
</comment>
<accession>A0A7W8DGC7</accession>
<dbReference type="InterPro" id="IPR004364">
    <property type="entry name" value="Aa-tRNA-synt_II"/>
</dbReference>
<dbReference type="SUPFAM" id="SSF50249">
    <property type="entry name" value="Nucleic acid-binding proteins"/>
    <property type="match status" value="1"/>
</dbReference>
<feature type="site" description="Important for tRNA non-discrimination" evidence="7">
    <location>
        <position position="89"/>
    </location>
</feature>
<dbReference type="InterPro" id="IPR004365">
    <property type="entry name" value="NA-bd_OB_tRNA"/>
</dbReference>
<protein>
    <recommendedName>
        <fullName evidence="7">Aspartate--tRNA(Asp/Asn) ligase</fullName>
        <ecNumber evidence="7">6.1.1.23</ecNumber>
    </recommendedName>
    <alternativeName>
        <fullName evidence="7">Aspartyl-tRNA synthetase</fullName>
        <shortName evidence="7">AspRS</shortName>
    </alternativeName>
    <alternativeName>
        <fullName evidence="7">Non-discriminating aspartyl-tRNA synthetase</fullName>
        <shortName evidence="7">ND-AspRS</shortName>
    </alternativeName>
</protein>
<keyword evidence="7" id="KW-0963">Cytoplasm</keyword>
<dbReference type="NCBIfam" id="TIGR00459">
    <property type="entry name" value="aspS_bact"/>
    <property type="match status" value="1"/>
</dbReference>
<dbReference type="GO" id="GO:0050560">
    <property type="term" value="F:aspartate-tRNA(Asn) ligase activity"/>
    <property type="evidence" value="ECO:0007669"/>
    <property type="project" value="UniProtKB-EC"/>
</dbReference>
<dbReference type="AlphaFoldDB" id="A0A7W8DGC7"/>
<feature type="binding site" evidence="7">
    <location>
        <position position="227"/>
    </location>
    <ligand>
        <name>L-aspartate</name>
        <dbReference type="ChEBI" id="CHEBI:29991"/>
    </ligand>
</feature>
<comment type="caution">
    <text evidence="9">The sequence shown here is derived from an EMBL/GenBank/DDBJ whole genome shotgun (WGS) entry which is preliminary data.</text>
</comment>
<comment type="subunit">
    <text evidence="7">Homodimer.</text>
</comment>
<evidence type="ECO:0000256" key="4">
    <source>
        <dbReference type="ARBA" id="ARBA00022840"/>
    </source>
</evidence>
<evidence type="ECO:0000256" key="6">
    <source>
        <dbReference type="ARBA" id="ARBA00023146"/>
    </source>
</evidence>
<dbReference type="InterPro" id="IPR045864">
    <property type="entry name" value="aa-tRNA-synth_II/BPL/LPL"/>
</dbReference>
<dbReference type="InterPro" id="IPR004524">
    <property type="entry name" value="Asp-tRNA-ligase_1"/>
</dbReference>
<evidence type="ECO:0000256" key="1">
    <source>
        <dbReference type="ARBA" id="ARBA00006303"/>
    </source>
</evidence>
<dbReference type="Pfam" id="PF00152">
    <property type="entry name" value="tRNA-synt_2"/>
    <property type="match status" value="1"/>
</dbReference>
<feature type="domain" description="Aminoacyl-transfer RNA synthetases class-II family profile" evidence="8">
    <location>
        <begin position="151"/>
        <end position="560"/>
    </location>
</feature>
<feature type="region of interest" description="Aspartate" evidence="7">
    <location>
        <begin position="205"/>
        <end position="208"/>
    </location>
</feature>